<protein>
    <submittedName>
        <fullName evidence="2">Uncharacterized protein</fullName>
    </submittedName>
</protein>
<comment type="caution">
    <text evidence="2">The sequence shown here is derived from an EMBL/GenBank/DDBJ whole genome shotgun (WGS) entry which is preliminary data.</text>
</comment>
<dbReference type="PANTHER" id="PTHR40618">
    <property type="entry name" value="B-ZIP TRANSCRIPTION FACTOR (EUROFUNG)-RELATED"/>
    <property type="match status" value="1"/>
</dbReference>
<sequence length="634" mass="70885">MSDTVSTARPRKRSRTSDDAADVSVVSRGKKARGRPRVVTEDSTAADRRRTQIRLAQRAYRQRKETTISSLRQQSSRLHAIVDQMNRAFSRFNENAVRSGLLLMNHELAAELKQVAETFSNCIKVANEQVLDSDEEELNETGSKRENHPVAPAAALSTQQSRAIESPHTTERPCLRVDASQPQSYLSYISSSSYNLPEPSDESILVRRQFTVSEALDQSRSTVTSTQSHRTDGQPQAQQQEQEQPLPFGLVDLPSREQSPFVPPYIFPVDIPAMGAELPPAPRQSLKVTTSRPLTTTLSTKTLSPAFTYSYDEVTFARRLTRATLEAGFLLLSTNIVDPAVLNYKFKLSLPFLTLEEIRDRFRIVLSRGVNEDLDWYATPFLHLGGAGTHYQRRDAYGKAIPLRNTWTVRQIGPLEKRMIRVESVAGGQIQDFEGIDLDRFEGEWFDPHDVQGYLEERWHCRIDPKSSFAECLIESEDVFSDHETGSPSLSRGSTASSQELPISPSISHAFNAFQLRYGLDTLYNNASAPNFLAAPTKQSFLDLSFDQTLGLDLAPSFDMGFAANSGFGTLGLSMMCETEQLPVLRQKPKKAVLVDISKLIEKLIKEAVCIGRAPGFRRKDVDVAFREALIAAY</sequence>
<dbReference type="CDD" id="cd14688">
    <property type="entry name" value="bZIP_YAP"/>
    <property type="match status" value="1"/>
</dbReference>
<feature type="region of interest" description="Disordered" evidence="1">
    <location>
        <begin position="215"/>
        <end position="243"/>
    </location>
</feature>
<dbReference type="AlphaFoldDB" id="A0A163M1W1"/>
<dbReference type="EMBL" id="JYNV01000022">
    <property type="protein sequence ID" value="KZM28324.1"/>
    <property type="molecule type" value="Genomic_DNA"/>
</dbReference>
<dbReference type="Proteomes" id="UP000076837">
    <property type="component" value="Unassembled WGS sequence"/>
</dbReference>
<feature type="compositionally biased region" description="Polar residues" evidence="1">
    <location>
        <begin position="215"/>
        <end position="228"/>
    </location>
</feature>
<keyword evidence="3" id="KW-1185">Reference proteome</keyword>
<gene>
    <name evidence="2" type="ORF">ST47_g533</name>
</gene>
<evidence type="ECO:0000256" key="1">
    <source>
        <dbReference type="SAM" id="MobiDB-lite"/>
    </source>
</evidence>
<dbReference type="PANTHER" id="PTHR40618:SF1">
    <property type="entry name" value="B-ZIP TRANSCRIPTION FACTOR (EUROFUNG)"/>
    <property type="match status" value="1"/>
</dbReference>
<reference evidence="2 3" key="1">
    <citation type="journal article" date="2016" name="Sci. Rep.">
        <title>Draft genome sequencing and secretome analysis of fungal phytopathogen Ascochyta rabiei provides insight into the necrotrophic effector repertoire.</title>
        <authorList>
            <person name="Verma S."/>
            <person name="Gazara R.K."/>
            <person name="Nizam S."/>
            <person name="Parween S."/>
            <person name="Chattopadhyay D."/>
            <person name="Verma P.K."/>
        </authorList>
    </citation>
    <scope>NUCLEOTIDE SEQUENCE [LARGE SCALE GENOMIC DNA]</scope>
    <source>
        <strain evidence="2 3">ArDII</strain>
    </source>
</reference>
<organism evidence="2 3">
    <name type="scientific">Didymella rabiei</name>
    <name type="common">Chickpea ascochyta blight fungus</name>
    <name type="synonym">Mycosphaerella rabiei</name>
    <dbReference type="NCBI Taxonomy" id="5454"/>
    <lineage>
        <taxon>Eukaryota</taxon>
        <taxon>Fungi</taxon>
        <taxon>Dikarya</taxon>
        <taxon>Ascomycota</taxon>
        <taxon>Pezizomycotina</taxon>
        <taxon>Dothideomycetes</taxon>
        <taxon>Pleosporomycetidae</taxon>
        <taxon>Pleosporales</taxon>
        <taxon>Pleosporineae</taxon>
        <taxon>Didymellaceae</taxon>
        <taxon>Ascochyta</taxon>
    </lineage>
</organism>
<dbReference type="Gene3D" id="1.20.5.170">
    <property type="match status" value="1"/>
</dbReference>
<name>A0A163M1W1_DIDRA</name>
<accession>A0A163M1W1</accession>
<dbReference type="InterPro" id="IPR046347">
    <property type="entry name" value="bZIP_sf"/>
</dbReference>
<feature type="region of interest" description="Disordered" evidence="1">
    <location>
        <begin position="132"/>
        <end position="177"/>
    </location>
</feature>
<feature type="region of interest" description="Disordered" evidence="1">
    <location>
        <begin position="1"/>
        <end position="47"/>
    </location>
</feature>
<dbReference type="STRING" id="5454.A0A163M1W1"/>
<evidence type="ECO:0000313" key="2">
    <source>
        <dbReference type="EMBL" id="KZM28324.1"/>
    </source>
</evidence>
<dbReference type="GO" id="GO:0003700">
    <property type="term" value="F:DNA-binding transcription factor activity"/>
    <property type="evidence" value="ECO:0007669"/>
    <property type="project" value="InterPro"/>
</dbReference>
<evidence type="ECO:0000313" key="3">
    <source>
        <dbReference type="Proteomes" id="UP000076837"/>
    </source>
</evidence>
<feature type="compositionally biased region" description="Low complexity" evidence="1">
    <location>
        <begin position="234"/>
        <end position="243"/>
    </location>
</feature>
<dbReference type="SUPFAM" id="SSF57959">
    <property type="entry name" value="Leucine zipper domain"/>
    <property type="match status" value="1"/>
</dbReference>
<proteinExistence type="predicted"/>
<dbReference type="OrthoDB" id="3555317at2759"/>